<evidence type="ECO:0000256" key="3">
    <source>
        <dbReference type="ARBA" id="ARBA00009730"/>
    </source>
</evidence>
<evidence type="ECO:0000256" key="6">
    <source>
        <dbReference type="ARBA" id="ARBA00023242"/>
    </source>
</evidence>
<dbReference type="Pfam" id="PF05129">
    <property type="entry name" value="Zn_ribbon_Elf1"/>
    <property type="match status" value="1"/>
</dbReference>
<keyword evidence="7" id="KW-0805">Transcription regulation</keyword>
<name>A0A1A9VQ55_GLOAU</name>
<evidence type="ECO:0000256" key="4">
    <source>
        <dbReference type="ARBA" id="ARBA00014973"/>
    </source>
</evidence>
<dbReference type="AlphaFoldDB" id="A0A1A9VQ55"/>
<dbReference type="EnsemblMetazoa" id="GAUT044028-RA">
    <property type="protein sequence ID" value="GAUT044028-PA"/>
    <property type="gene ID" value="GAUT044028"/>
</dbReference>
<dbReference type="STRING" id="7395.A0A1A9VQ55"/>
<evidence type="ECO:0000313" key="8">
    <source>
        <dbReference type="EnsemblMetazoa" id="GAUT044028-PA"/>
    </source>
</evidence>
<evidence type="ECO:0000256" key="5">
    <source>
        <dbReference type="ARBA" id="ARBA00022833"/>
    </source>
</evidence>
<dbReference type="InterPro" id="IPR007808">
    <property type="entry name" value="Elf1"/>
</dbReference>
<dbReference type="PANTHER" id="PTHR20934">
    <property type="entry name" value="TRANSCRIPTION ELONGATION FACTOR 1 HOMOLOG"/>
    <property type="match status" value="1"/>
</dbReference>
<dbReference type="GO" id="GO:0000993">
    <property type="term" value="F:RNA polymerase II complex binding"/>
    <property type="evidence" value="ECO:0007669"/>
    <property type="project" value="TreeGrafter"/>
</dbReference>
<keyword evidence="7" id="KW-0479">Metal-binding</keyword>
<organism evidence="8 9">
    <name type="scientific">Glossina austeni</name>
    <name type="common">Savannah tsetse fly</name>
    <dbReference type="NCBI Taxonomy" id="7395"/>
    <lineage>
        <taxon>Eukaryota</taxon>
        <taxon>Metazoa</taxon>
        <taxon>Ecdysozoa</taxon>
        <taxon>Arthropoda</taxon>
        <taxon>Hexapoda</taxon>
        <taxon>Insecta</taxon>
        <taxon>Pterygota</taxon>
        <taxon>Neoptera</taxon>
        <taxon>Endopterygota</taxon>
        <taxon>Diptera</taxon>
        <taxon>Brachycera</taxon>
        <taxon>Muscomorpha</taxon>
        <taxon>Hippoboscoidea</taxon>
        <taxon>Glossinidae</taxon>
        <taxon>Glossina</taxon>
    </lineage>
</organism>
<comment type="function">
    <text evidence="1 7">Transcription elongation factor implicated in the maintenance of proper chromatin structure in actively transcribed regions.</text>
</comment>
<evidence type="ECO:0000256" key="2">
    <source>
        <dbReference type="ARBA" id="ARBA00004123"/>
    </source>
</evidence>
<keyword evidence="7" id="KW-0804">Transcription</keyword>
<dbReference type="VEuPathDB" id="VectorBase:GAUT044028"/>
<evidence type="ECO:0000256" key="7">
    <source>
        <dbReference type="RuleBase" id="RU364033"/>
    </source>
</evidence>
<sequence>MLALDLIIIIYFAFKQTNKTCNILRKHFLWTLILRIIMGRRKSKRKPPPKRKNIQPLDQQFNCPFCNHEKSCEVKMDKSRNTARISCRVCLEDYQTTINFLSEPLDVYNDWVDACENAN</sequence>
<keyword evidence="5 7" id="KW-0862">Zinc</keyword>
<dbReference type="InterPro" id="IPR038567">
    <property type="entry name" value="T_Elf1_sf"/>
</dbReference>
<comment type="subcellular location">
    <subcellularLocation>
        <location evidence="2 7">Nucleus</location>
    </subcellularLocation>
</comment>
<dbReference type="SUPFAM" id="SSF57783">
    <property type="entry name" value="Zinc beta-ribbon"/>
    <property type="match status" value="1"/>
</dbReference>
<dbReference type="GO" id="GO:0008023">
    <property type="term" value="C:transcription elongation factor complex"/>
    <property type="evidence" value="ECO:0007669"/>
    <property type="project" value="TreeGrafter"/>
</dbReference>
<comment type="similarity">
    <text evidence="3 7">Belongs to the ELOF1 family.</text>
</comment>
<keyword evidence="7" id="KW-0863">Zinc-finger</keyword>
<evidence type="ECO:0000256" key="1">
    <source>
        <dbReference type="ARBA" id="ARBA00003357"/>
    </source>
</evidence>
<protein>
    <recommendedName>
        <fullName evidence="4 7">Transcription elongation factor 1 homolog</fullName>
    </recommendedName>
</protein>
<proteinExistence type="inferred from homology"/>
<dbReference type="GO" id="GO:0006368">
    <property type="term" value="P:transcription elongation by RNA polymerase II"/>
    <property type="evidence" value="ECO:0007669"/>
    <property type="project" value="TreeGrafter"/>
</dbReference>
<dbReference type="GO" id="GO:0008270">
    <property type="term" value="F:zinc ion binding"/>
    <property type="evidence" value="ECO:0007669"/>
    <property type="project" value="UniProtKB-KW"/>
</dbReference>
<dbReference type="Proteomes" id="UP000078200">
    <property type="component" value="Unassembled WGS sequence"/>
</dbReference>
<reference evidence="8" key="1">
    <citation type="submission" date="2020-05" db="UniProtKB">
        <authorList>
            <consortium name="EnsemblMetazoa"/>
        </authorList>
    </citation>
    <scope>IDENTIFICATION</scope>
    <source>
        <strain evidence="8">TTRI</strain>
    </source>
</reference>
<accession>A0A1A9VQ55</accession>
<keyword evidence="6 7" id="KW-0539">Nucleus</keyword>
<keyword evidence="9" id="KW-1185">Reference proteome</keyword>
<dbReference type="Gene3D" id="2.20.25.190">
    <property type="match status" value="1"/>
</dbReference>
<dbReference type="FunFam" id="2.20.25.190:FF:000002">
    <property type="entry name" value="Transcription elongation factor 1 homolog"/>
    <property type="match status" value="1"/>
</dbReference>
<evidence type="ECO:0000313" key="9">
    <source>
        <dbReference type="Proteomes" id="UP000078200"/>
    </source>
</evidence>
<dbReference type="PANTHER" id="PTHR20934:SF0">
    <property type="entry name" value="TRANSCRIPTION ELONGATION FACTOR 1 HOMOLOG"/>
    <property type="match status" value="1"/>
</dbReference>